<proteinExistence type="inferred from homology"/>
<reference evidence="6 7" key="1">
    <citation type="journal article" date="2016" name="Mol. Biol. Evol.">
        <title>Comparative Genomics of Early-Diverging Mushroom-Forming Fungi Provides Insights into the Origins of Lignocellulose Decay Capabilities.</title>
        <authorList>
            <person name="Nagy L.G."/>
            <person name="Riley R."/>
            <person name="Tritt A."/>
            <person name="Adam C."/>
            <person name="Daum C."/>
            <person name="Floudas D."/>
            <person name="Sun H."/>
            <person name="Yadav J.S."/>
            <person name="Pangilinan J."/>
            <person name="Larsson K.H."/>
            <person name="Matsuura K."/>
            <person name="Barry K."/>
            <person name="Labutti K."/>
            <person name="Kuo R."/>
            <person name="Ohm R.A."/>
            <person name="Bhattacharya S.S."/>
            <person name="Shirouzu T."/>
            <person name="Yoshinaga Y."/>
            <person name="Martin F.M."/>
            <person name="Grigoriev I.V."/>
            <person name="Hibbett D.S."/>
        </authorList>
    </citation>
    <scope>NUCLEOTIDE SEQUENCE [LARGE SCALE GENOMIC DNA]</scope>
    <source>
        <strain evidence="6 7">TUFC12733</strain>
    </source>
</reference>
<evidence type="ECO:0000256" key="1">
    <source>
        <dbReference type="ARBA" id="ARBA00006787"/>
    </source>
</evidence>
<dbReference type="PANTHER" id="PTHR10543:SF89">
    <property type="entry name" value="CAROTENOID 9,10(9',10')-CLEAVAGE DIOXYGENASE 1"/>
    <property type="match status" value="1"/>
</dbReference>
<comment type="cofactor">
    <cofactor evidence="5">
        <name>Fe(2+)</name>
        <dbReference type="ChEBI" id="CHEBI:29033"/>
    </cofactor>
    <text evidence="5">Binds 1 Fe(2+) ion per subunit.</text>
</comment>
<dbReference type="InterPro" id="IPR004294">
    <property type="entry name" value="Carotenoid_Oase"/>
</dbReference>
<dbReference type="GO" id="GO:0016121">
    <property type="term" value="P:carotene catabolic process"/>
    <property type="evidence" value="ECO:0007669"/>
    <property type="project" value="TreeGrafter"/>
</dbReference>
<name>A0A167M7Y9_CALVF</name>
<feature type="binding site" evidence="5">
    <location>
        <position position="480"/>
    </location>
    <ligand>
        <name>Fe cation</name>
        <dbReference type="ChEBI" id="CHEBI:24875"/>
        <note>catalytic</note>
    </ligand>
</feature>
<keyword evidence="2 5" id="KW-0479">Metal-binding</keyword>
<dbReference type="OrthoDB" id="1069523at2759"/>
<sequence length="568" mass="61968">MLVTDVLLASEGLSEPLLPSISTLLSPSTPLHVLLAHILRSLLLCLSTHLTTAPLRSLSVANTSILFHSRRALALCESGPPLEVRLPGLETVGWQTFRSRLRGGKEVGGLSTDGSLSGFFRSWTCAHPHVDPVTGELLLLHSSFLPPYLRYSIISPQGTPILLSHPIPLKQPKMMHDFAASATHTVVLDLPLVFGPMNLLRGRPVLHYDRTLPSRFGLVPRYMQGETRWFEDEPCVVFHCANAWDTAARSGEGEPEAVNLLCCRFQTDALVFAAGNLPLPTAIEDPPQLHYFRFPLSPSSPARPSHSFPLLSIPFEFPTLPPPLGTRESRFVFGCSMLHGSFTAAMSGAKIDCLVRVDVLALIARGLARGEGTREAVDARSMSELLASNGQEDAVRVFRLPPSHYAQEASFVPSPSFSPSDTSTHANGHLLFYVFDERQLLPDGSAPDWATSELWVLDARDMRTVVGKVRLPLRVPYGLHGSFVTGDQMRSQVVDKPVRSRSKPSARGTAPGWVGAVKQHLARNSKEEDPVEVILRLLALLQLALGLGLVVRSYLAAGGEAARYALEL</sequence>
<accession>A0A167M7Y9</accession>
<dbReference type="EMBL" id="KV417284">
    <property type="protein sequence ID" value="KZO96429.1"/>
    <property type="molecule type" value="Genomic_DNA"/>
</dbReference>
<evidence type="ECO:0000256" key="2">
    <source>
        <dbReference type="ARBA" id="ARBA00022723"/>
    </source>
</evidence>
<dbReference type="STRING" id="1330018.A0A167M7Y9"/>
<dbReference type="AlphaFoldDB" id="A0A167M7Y9"/>
<evidence type="ECO:0000313" key="6">
    <source>
        <dbReference type="EMBL" id="KZO96429.1"/>
    </source>
</evidence>
<dbReference type="PANTHER" id="PTHR10543">
    <property type="entry name" value="BETA-CAROTENE DIOXYGENASE"/>
    <property type="match status" value="1"/>
</dbReference>
<gene>
    <name evidence="6" type="ORF">CALVIDRAFT_537206</name>
</gene>
<feature type="binding site" evidence="5">
    <location>
        <position position="127"/>
    </location>
    <ligand>
        <name>Fe cation</name>
        <dbReference type="ChEBI" id="CHEBI:24875"/>
        <note>catalytic</note>
    </ligand>
</feature>
<feature type="binding site" evidence="5">
    <location>
        <position position="176"/>
    </location>
    <ligand>
        <name>Fe cation</name>
        <dbReference type="ChEBI" id="CHEBI:24875"/>
        <note>catalytic</note>
    </ligand>
</feature>
<keyword evidence="3" id="KW-0560">Oxidoreductase</keyword>
<organism evidence="6 7">
    <name type="scientific">Calocera viscosa (strain TUFC12733)</name>
    <dbReference type="NCBI Taxonomy" id="1330018"/>
    <lineage>
        <taxon>Eukaryota</taxon>
        <taxon>Fungi</taxon>
        <taxon>Dikarya</taxon>
        <taxon>Basidiomycota</taxon>
        <taxon>Agaricomycotina</taxon>
        <taxon>Dacrymycetes</taxon>
        <taxon>Dacrymycetales</taxon>
        <taxon>Dacrymycetaceae</taxon>
        <taxon>Calocera</taxon>
    </lineage>
</organism>
<keyword evidence="4 5" id="KW-0408">Iron</keyword>
<evidence type="ECO:0000313" key="7">
    <source>
        <dbReference type="Proteomes" id="UP000076738"/>
    </source>
</evidence>
<comment type="similarity">
    <text evidence="1">Belongs to the carotenoid oxygenase family.</text>
</comment>
<evidence type="ECO:0000256" key="3">
    <source>
        <dbReference type="ARBA" id="ARBA00023002"/>
    </source>
</evidence>
<dbReference type="Pfam" id="PF03055">
    <property type="entry name" value="RPE65"/>
    <property type="match status" value="1"/>
</dbReference>
<protein>
    <submittedName>
        <fullName evidence="6">Carotenoid oxygenase</fullName>
    </submittedName>
</protein>
<evidence type="ECO:0000256" key="5">
    <source>
        <dbReference type="PIRSR" id="PIRSR604294-1"/>
    </source>
</evidence>
<dbReference type="Proteomes" id="UP000076738">
    <property type="component" value="Unassembled WGS sequence"/>
</dbReference>
<feature type="binding site" evidence="5">
    <location>
        <position position="239"/>
    </location>
    <ligand>
        <name>Fe cation</name>
        <dbReference type="ChEBI" id="CHEBI:24875"/>
        <note>catalytic</note>
    </ligand>
</feature>
<dbReference type="GO" id="GO:0010436">
    <property type="term" value="F:carotenoid dioxygenase activity"/>
    <property type="evidence" value="ECO:0007669"/>
    <property type="project" value="TreeGrafter"/>
</dbReference>
<dbReference type="GO" id="GO:0046872">
    <property type="term" value="F:metal ion binding"/>
    <property type="evidence" value="ECO:0007669"/>
    <property type="project" value="UniProtKB-KW"/>
</dbReference>
<keyword evidence="7" id="KW-1185">Reference proteome</keyword>
<evidence type="ECO:0000256" key="4">
    <source>
        <dbReference type="ARBA" id="ARBA00023004"/>
    </source>
</evidence>